<feature type="region of interest" description="Disordered" evidence="1">
    <location>
        <begin position="1"/>
        <end position="141"/>
    </location>
</feature>
<keyword evidence="2" id="KW-0472">Membrane</keyword>
<gene>
    <name evidence="3" type="ORF">FE697_013330</name>
</gene>
<evidence type="ECO:0000313" key="4">
    <source>
        <dbReference type="Proteomes" id="UP000307768"/>
    </source>
</evidence>
<dbReference type="Proteomes" id="UP000307768">
    <property type="component" value="Unassembled WGS sequence"/>
</dbReference>
<organism evidence="3 4">
    <name type="scientific">Mumia zhuanghuii</name>
    <dbReference type="NCBI Taxonomy" id="2585211"/>
    <lineage>
        <taxon>Bacteria</taxon>
        <taxon>Bacillati</taxon>
        <taxon>Actinomycetota</taxon>
        <taxon>Actinomycetes</taxon>
        <taxon>Propionibacteriales</taxon>
        <taxon>Nocardioidaceae</taxon>
        <taxon>Mumia</taxon>
    </lineage>
</organism>
<evidence type="ECO:0000256" key="1">
    <source>
        <dbReference type="SAM" id="MobiDB-lite"/>
    </source>
</evidence>
<evidence type="ECO:0000313" key="3">
    <source>
        <dbReference type="EMBL" id="KAA1422528.1"/>
    </source>
</evidence>
<comment type="caution">
    <text evidence="3">The sequence shown here is derived from an EMBL/GenBank/DDBJ whole genome shotgun (WGS) entry which is preliminary data.</text>
</comment>
<evidence type="ECO:0000256" key="2">
    <source>
        <dbReference type="SAM" id="Phobius"/>
    </source>
</evidence>
<accession>A0A5Q6RWX1</accession>
<keyword evidence="2" id="KW-0812">Transmembrane</keyword>
<feature type="transmembrane region" description="Helical" evidence="2">
    <location>
        <begin position="182"/>
        <end position="203"/>
    </location>
</feature>
<dbReference type="Pfam" id="PF14012">
    <property type="entry name" value="DUF4229"/>
    <property type="match status" value="1"/>
</dbReference>
<proteinExistence type="predicted"/>
<protein>
    <submittedName>
        <fullName evidence="3">DUF4229 domain-containing protein</fullName>
    </submittedName>
</protein>
<feature type="compositionally biased region" description="Basic and acidic residues" evidence="1">
    <location>
        <begin position="24"/>
        <end position="123"/>
    </location>
</feature>
<dbReference type="OrthoDB" id="9960358at2"/>
<dbReference type="AlphaFoldDB" id="A0A5Q6RWX1"/>
<feature type="transmembrane region" description="Helical" evidence="2">
    <location>
        <begin position="155"/>
        <end position="176"/>
    </location>
</feature>
<dbReference type="EMBL" id="VDFQ02000004">
    <property type="protein sequence ID" value="KAA1422528.1"/>
    <property type="molecule type" value="Genomic_DNA"/>
</dbReference>
<reference evidence="3 4" key="1">
    <citation type="submission" date="2019-09" db="EMBL/GenBank/DDBJ databases">
        <title>Mumia zhuanghuii sp. nov. isolated from the intestinal contents of plateau pika (Ochotona curzoniae) in the Qinghai-Tibet plateau of China.</title>
        <authorList>
            <person name="Tian Z."/>
        </authorList>
    </citation>
    <scope>NUCLEOTIDE SEQUENCE [LARGE SCALE GENOMIC DNA]</scope>
    <source>
        <strain evidence="4">350</strain>
    </source>
</reference>
<dbReference type="InterPro" id="IPR025323">
    <property type="entry name" value="DUF4229"/>
</dbReference>
<feature type="compositionally biased region" description="Basic and acidic residues" evidence="1">
    <location>
        <begin position="1"/>
        <end position="12"/>
    </location>
</feature>
<keyword evidence="2" id="KW-1133">Transmembrane helix</keyword>
<name>A0A5Q6RWX1_9ACTN</name>
<sequence length="234" mass="25127">MGEAGAVDRRGAGDAGGRRRCVARARERGGPDRPGGHPHAHGHDPDGVRADHGDDDGHDRADGHGHHTDDGADHGADHRAHDGAHHRAHDGADHRAHDRADDSSHDGDHSSHDGADGRRERAAPADGAHGRRSVGAPQRQAGYPRRVSPFLRYTLARLGFFLVAFVVVGLVSSIWLEWNSVTGLWIALIALAISAVASFILLGRMRDEVAMSMKARADKMHARYEAARSAEDVD</sequence>